<evidence type="ECO:0000259" key="1">
    <source>
        <dbReference type="Pfam" id="PF17834"/>
    </source>
</evidence>
<name>A0A1U7XY87_NICSY</name>
<dbReference type="InterPro" id="IPR001944">
    <property type="entry name" value="Glycoside_Hdrlase_35"/>
</dbReference>
<dbReference type="RefSeq" id="XP_009794586.1">
    <property type="nucleotide sequence ID" value="XM_009796284.1"/>
</dbReference>
<dbReference type="AlphaFoldDB" id="A0A1U7XY87"/>
<dbReference type="GO" id="GO:0004553">
    <property type="term" value="F:hydrolase activity, hydrolyzing O-glycosyl compounds"/>
    <property type="evidence" value="ECO:0007669"/>
    <property type="project" value="InterPro"/>
</dbReference>
<organism evidence="2 3">
    <name type="scientific">Nicotiana sylvestris</name>
    <name type="common">Wood tobacco</name>
    <name type="synonym">South American tobacco</name>
    <dbReference type="NCBI Taxonomy" id="4096"/>
    <lineage>
        <taxon>Eukaryota</taxon>
        <taxon>Viridiplantae</taxon>
        <taxon>Streptophyta</taxon>
        <taxon>Embryophyta</taxon>
        <taxon>Tracheophyta</taxon>
        <taxon>Spermatophyta</taxon>
        <taxon>Magnoliopsida</taxon>
        <taxon>eudicotyledons</taxon>
        <taxon>Gunneridae</taxon>
        <taxon>Pentapetalae</taxon>
        <taxon>asterids</taxon>
        <taxon>lamiids</taxon>
        <taxon>Solanales</taxon>
        <taxon>Solanaceae</taxon>
        <taxon>Nicotianoideae</taxon>
        <taxon>Nicotianeae</taxon>
        <taxon>Nicotiana</taxon>
    </lineage>
</organism>
<sequence length="100" mass="11436">MQYDLSPWSISILPYCKTAVYNTARISSQCSQMMMAPVVGSLSWQSYSEETPSAEESDTLSANGLLEQINITRDSSDYLWYMTEWVPSSPCFFQKIFMFS</sequence>
<reference evidence="3" key="2">
    <citation type="submission" date="2025-08" db="UniProtKB">
        <authorList>
            <consortium name="RefSeq"/>
        </authorList>
    </citation>
    <scope>IDENTIFICATION</scope>
    <source>
        <tissue evidence="3">Leaf</tissue>
    </source>
</reference>
<gene>
    <name evidence="3" type="primary">LOC104241343</name>
</gene>
<keyword evidence="2" id="KW-1185">Reference proteome</keyword>
<dbReference type="GO" id="GO:0005975">
    <property type="term" value="P:carbohydrate metabolic process"/>
    <property type="evidence" value="ECO:0007669"/>
    <property type="project" value="InterPro"/>
</dbReference>
<dbReference type="STRING" id="4096.A0A1U7XY87"/>
<protein>
    <submittedName>
        <fullName evidence="3">Beta-galactosidase-like</fullName>
    </submittedName>
</protein>
<dbReference type="Proteomes" id="UP000189701">
    <property type="component" value="Unplaced"/>
</dbReference>
<dbReference type="Pfam" id="PF17834">
    <property type="entry name" value="GHD"/>
    <property type="match status" value="1"/>
</dbReference>
<accession>A0A1U7XY87</accession>
<evidence type="ECO:0000313" key="2">
    <source>
        <dbReference type="Proteomes" id="UP000189701"/>
    </source>
</evidence>
<dbReference type="PANTHER" id="PTHR23421">
    <property type="entry name" value="BETA-GALACTOSIDASE RELATED"/>
    <property type="match status" value="1"/>
</dbReference>
<reference evidence="2" key="1">
    <citation type="journal article" date="2013" name="Genome Biol.">
        <title>Reference genomes and transcriptomes of Nicotiana sylvestris and Nicotiana tomentosiformis.</title>
        <authorList>
            <person name="Sierro N."/>
            <person name="Battey J.N."/>
            <person name="Ouadi S."/>
            <person name="Bovet L."/>
            <person name="Goepfert S."/>
            <person name="Bakaher N."/>
            <person name="Peitsch M.C."/>
            <person name="Ivanov N.V."/>
        </authorList>
    </citation>
    <scope>NUCLEOTIDE SEQUENCE [LARGE SCALE GENOMIC DNA]</scope>
</reference>
<feature type="domain" description="Beta-galactosidase beta-sandwich" evidence="1">
    <location>
        <begin position="2"/>
        <end position="26"/>
    </location>
</feature>
<dbReference type="InterPro" id="IPR041392">
    <property type="entry name" value="GHD"/>
</dbReference>
<evidence type="ECO:0000313" key="3">
    <source>
        <dbReference type="RefSeq" id="XP_009794586.1"/>
    </source>
</evidence>
<proteinExistence type="predicted"/>
<dbReference type="SUPFAM" id="SSF49785">
    <property type="entry name" value="Galactose-binding domain-like"/>
    <property type="match status" value="1"/>
</dbReference>
<feature type="non-terminal residue" evidence="3">
    <location>
        <position position="100"/>
    </location>
</feature>
<dbReference type="InterPro" id="IPR008979">
    <property type="entry name" value="Galactose-bd-like_sf"/>
</dbReference>
<dbReference type="eggNOG" id="KOG0496">
    <property type="taxonomic scope" value="Eukaryota"/>
</dbReference>